<keyword evidence="8 12" id="KW-0648">Protein biosynthesis</keyword>
<feature type="binding site" evidence="12">
    <location>
        <position position="384"/>
    </location>
    <ligand>
        <name>L-serine</name>
        <dbReference type="ChEBI" id="CHEBI:33384"/>
    </ligand>
</feature>
<evidence type="ECO:0000256" key="3">
    <source>
        <dbReference type="ARBA" id="ARBA00010728"/>
    </source>
</evidence>
<dbReference type="PANTHER" id="PTHR43697:SF1">
    <property type="entry name" value="SERINE--TRNA LIGASE"/>
    <property type="match status" value="1"/>
</dbReference>
<dbReference type="InterPro" id="IPR002314">
    <property type="entry name" value="aa-tRNA-synt_IIb"/>
</dbReference>
<comment type="function">
    <text evidence="12">Catalyzes the attachment of serine to tRNA(Ser). Is also able to aminoacylate tRNA(Sec) with serine, to form the misacylated tRNA L-seryl-tRNA(Sec), which will be further converted into selenocysteinyl-tRNA(Sec).</text>
</comment>
<comment type="subcellular location">
    <subcellularLocation>
        <location evidence="1 12">Cytoplasm</location>
    </subcellularLocation>
</comment>
<reference evidence="16 17" key="1">
    <citation type="journal article" date="2016" name="Nat. Commun.">
        <title>Thousands of microbial genomes shed light on interconnected biogeochemical processes in an aquifer system.</title>
        <authorList>
            <person name="Anantharaman K."/>
            <person name="Brown C.T."/>
            <person name="Hug L.A."/>
            <person name="Sharon I."/>
            <person name="Castelle C.J."/>
            <person name="Probst A.J."/>
            <person name="Thomas B.C."/>
            <person name="Singh A."/>
            <person name="Wilkins M.J."/>
            <person name="Karaoz U."/>
            <person name="Brodie E.L."/>
            <person name="Williams K.H."/>
            <person name="Hubbard S.S."/>
            <person name="Banfield J.F."/>
        </authorList>
    </citation>
    <scope>NUCLEOTIDE SEQUENCE [LARGE SCALE GENOMIC DNA]</scope>
</reference>
<dbReference type="CDD" id="cd00770">
    <property type="entry name" value="SerRS_core"/>
    <property type="match status" value="1"/>
</dbReference>
<gene>
    <name evidence="12" type="primary">serS</name>
    <name evidence="16" type="ORF">A2Y62_22260</name>
</gene>
<dbReference type="GO" id="GO:0016260">
    <property type="term" value="P:selenocysteine biosynthetic process"/>
    <property type="evidence" value="ECO:0007669"/>
    <property type="project" value="UniProtKB-UniRule"/>
</dbReference>
<dbReference type="HAMAP" id="MF_00176">
    <property type="entry name" value="Ser_tRNA_synth_type1"/>
    <property type="match status" value="1"/>
</dbReference>
<evidence type="ECO:0000256" key="5">
    <source>
        <dbReference type="ARBA" id="ARBA00022598"/>
    </source>
</evidence>
<dbReference type="SUPFAM" id="SSF55681">
    <property type="entry name" value="Class II aaRS and biotin synthetases"/>
    <property type="match status" value="1"/>
</dbReference>
<dbReference type="InterPro" id="IPR015866">
    <property type="entry name" value="Ser-tRNA-synth_1_N"/>
</dbReference>
<dbReference type="GO" id="GO:0004828">
    <property type="term" value="F:serine-tRNA ligase activity"/>
    <property type="evidence" value="ECO:0007669"/>
    <property type="project" value="UniProtKB-UniRule"/>
</dbReference>
<evidence type="ECO:0000256" key="13">
    <source>
        <dbReference type="PIRSR" id="PIRSR001529-1"/>
    </source>
</evidence>
<evidence type="ECO:0000259" key="15">
    <source>
        <dbReference type="PROSITE" id="PS50862"/>
    </source>
</evidence>
<dbReference type="SUPFAM" id="SSF46589">
    <property type="entry name" value="tRNA-binding arm"/>
    <property type="match status" value="1"/>
</dbReference>
<evidence type="ECO:0000256" key="8">
    <source>
        <dbReference type="ARBA" id="ARBA00022917"/>
    </source>
</evidence>
<evidence type="ECO:0000256" key="2">
    <source>
        <dbReference type="ARBA" id="ARBA00005045"/>
    </source>
</evidence>
<dbReference type="Gene3D" id="1.10.287.40">
    <property type="entry name" value="Serine-tRNA synthetase, tRNA binding domain"/>
    <property type="match status" value="1"/>
</dbReference>
<feature type="binding site" evidence="13">
    <location>
        <position position="230"/>
    </location>
    <ligand>
        <name>L-serine</name>
        <dbReference type="ChEBI" id="CHEBI:33384"/>
    </ligand>
</feature>
<dbReference type="Gene3D" id="3.30.930.10">
    <property type="entry name" value="Bira Bifunctional Protein, Domain 2"/>
    <property type="match status" value="1"/>
</dbReference>
<dbReference type="InterPro" id="IPR002317">
    <property type="entry name" value="Ser-tRNA-ligase_type_1"/>
</dbReference>
<evidence type="ECO:0000256" key="9">
    <source>
        <dbReference type="ARBA" id="ARBA00023146"/>
    </source>
</evidence>
<feature type="domain" description="Aminoacyl-transfer RNA synthetases class-II family profile" evidence="15">
    <location>
        <begin position="171"/>
        <end position="409"/>
    </location>
</feature>
<dbReference type="PRINTS" id="PR00981">
    <property type="entry name" value="TRNASYNTHSER"/>
</dbReference>
<keyword evidence="4 12" id="KW-0963">Cytoplasm</keyword>
<dbReference type="GO" id="GO:0005524">
    <property type="term" value="F:ATP binding"/>
    <property type="evidence" value="ECO:0007669"/>
    <property type="project" value="UniProtKB-UniRule"/>
</dbReference>
<comment type="caution">
    <text evidence="16">The sequence shown here is derived from an EMBL/GenBank/DDBJ whole genome shotgun (WGS) entry which is preliminary data.</text>
</comment>
<evidence type="ECO:0000256" key="10">
    <source>
        <dbReference type="ARBA" id="ARBA00047929"/>
    </source>
</evidence>
<evidence type="ECO:0000256" key="14">
    <source>
        <dbReference type="PIRSR" id="PIRSR001529-2"/>
    </source>
</evidence>
<dbReference type="GO" id="GO:0006434">
    <property type="term" value="P:seryl-tRNA aminoacylation"/>
    <property type="evidence" value="ECO:0007669"/>
    <property type="project" value="UniProtKB-UniRule"/>
</dbReference>
<feature type="binding site" evidence="13">
    <location>
        <position position="261"/>
    </location>
    <ligand>
        <name>L-serine</name>
        <dbReference type="ChEBI" id="CHEBI:33384"/>
    </ligand>
</feature>
<dbReference type="Pfam" id="PF02403">
    <property type="entry name" value="Seryl_tRNA_N"/>
    <property type="match status" value="1"/>
</dbReference>
<dbReference type="InterPro" id="IPR010978">
    <property type="entry name" value="tRNA-bd_arm"/>
</dbReference>
<feature type="binding site" evidence="13">
    <location>
        <position position="382"/>
    </location>
    <ligand>
        <name>L-serine</name>
        <dbReference type="ChEBI" id="CHEBI:33384"/>
    </ligand>
</feature>
<dbReference type="NCBIfam" id="TIGR00414">
    <property type="entry name" value="serS"/>
    <property type="match status" value="1"/>
</dbReference>
<evidence type="ECO:0000256" key="4">
    <source>
        <dbReference type="ARBA" id="ARBA00022490"/>
    </source>
</evidence>
<dbReference type="PROSITE" id="PS50862">
    <property type="entry name" value="AA_TRNA_LIGASE_II"/>
    <property type="match status" value="1"/>
</dbReference>
<feature type="binding site" evidence="12">
    <location>
        <begin position="230"/>
        <end position="232"/>
    </location>
    <ligand>
        <name>L-serine</name>
        <dbReference type="ChEBI" id="CHEBI:33384"/>
    </ligand>
</feature>
<evidence type="ECO:0000256" key="12">
    <source>
        <dbReference type="HAMAP-Rule" id="MF_00176"/>
    </source>
</evidence>
<comment type="subunit">
    <text evidence="12">Homodimer. The tRNA molecule binds across the dimer.</text>
</comment>
<dbReference type="AlphaFoldDB" id="A0A1F5VJJ6"/>
<feature type="binding site" evidence="12 13">
    <location>
        <position position="284"/>
    </location>
    <ligand>
        <name>L-serine</name>
        <dbReference type="ChEBI" id="CHEBI:33384"/>
    </ligand>
</feature>
<keyword evidence="9 12" id="KW-0030">Aminoacyl-tRNA synthetase</keyword>
<keyword evidence="5 12" id="KW-0436">Ligase</keyword>
<keyword evidence="6 12" id="KW-0547">Nucleotide-binding</keyword>
<dbReference type="GO" id="GO:0005737">
    <property type="term" value="C:cytoplasm"/>
    <property type="evidence" value="ECO:0007669"/>
    <property type="project" value="UniProtKB-SubCell"/>
</dbReference>
<comment type="caution">
    <text evidence="12">Lacks conserved residue(s) required for the propagation of feature annotation.</text>
</comment>
<organism evidence="16 17">
    <name type="scientific">Candidatus Fischerbacteria bacterium RBG_13_37_8</name>
    <dbReference type="NCBI Taxonomy" id="1817863"/>
    <lineage>
        <taxon>Bacteria</taxon>
        <taxon>Candidatus Fischeribacteriota</taxon>
    </lineage>
</organism>
<comment type="catalytic activity">
    <reaction evidence="11 12">
        <text>tRNA(Ser) + L-serine + ATP = L-seryl-tRNA(Ser) + AMP + diphosphate + H(+)</text>
        <dbReference type="Rhea" id="RHEA:12292"/>
        <dbReference type="Rhea" id="RHEA-COMP:9669"/>
        <dbReference type="Rhea" id="RHEA-COMP:9703"/>
        <dbReference type="ChEBI" id="CHEBI:15378"/>
        <dbReference type="ChEBI" id="CHEBI:30616"/>
        <dbReference type="ChEBI" id="CHEBI:33019"/>
        <dbReference type="ChEBI" id="CHEBI:33384"/>
        <dbReference type="ChEBI" id="CHEBI:78442"/>
        <dbReference type="ChEBI" id="CHEBI:78533"/>
        <dbReference type="ChEBI" id="CHEBI:456215"/>
        <dbReference type="EC" id="6.1.1.11"/>
    </reaction>
</comment>
<comment type="catalytic activity">
    <reaction evidence="10 12">
        <text>tRNA(Sec) + L-serine + ATP = L-seryl-tRNA(Sec) + AMP + diphosphate + H(+)</text>
        <dbReference type="Rhea" id="RHEA:42580"/>
        <dbReference type="Rhea" id="RHEA-COMP:9742"/>
        <dbReference type="Rhea" id="RHEA-COMP:10128"/>
        <dbReference type="ChEBI" id="CHEBI:15378"/>
        <dbReference type="ChEBI" id="CHEBI:30616"/>
        <dbReference type="ChEBI" id="CHEBI:33019"/>
        <dbReference type="ChEBI" id="CHEBI:33384"/>
        <dbReference type="ChEBI" id="CHEBI:78442"/>
        <dbReference type="ChEBI" id="CHEBI:78533"/>
        <dbReference type="ChEBI" id="CHEBI:456215"/>
        <dbReference type="EC" id="6.1.1.11"/>
    </reaction>
</comment>
<accession>A0A1F5VJJ6</accession>
<dbReference type="STRING" id="1817863.A2Y62_22260"/>
<dbReference type="PANTHER" id="PTHR43697">
    <property type="entry name" value="SERYL-TRNA SYNTHETASE"/>
    <property type="match status" value="1"/>
</dbReference>
<dbReference type="UniPathway" id="UPA00906">
    <property type="reaction ID" value="UER00895"/>
</dbReference>
<dbReference type="EC" id="6.1.1.11" evidence="12"/>
<dbReference type="InterPro" id="IPR042103">
    <property type="entry name" value="SerRS_1_N_sf"/>
</dbReference>
<protein>
    <recommendedName>
        <fullName evidence="12">Serine--tRNA ligase</fullName>
        <ecNumber evidence="12">6.1.1.11</ecNumber>
    </recommendedName>
    <alternativeName>
        <fullName evidence="12">Seryl-tRNA synthetase</fullName>
        <shortName evidence="12">SerRS</shortName>
    </alternativeName>
    <alternativeName>
        <fullName evidence="12">Seryl-tRNA(Ser/Sec) synthetase</fullName>
    </alternativeName>
</protein>
<evidence type="ECO:0000256" key="1">
    <source>
        <dbReference type="ARBA" id="ARBA00004496"/>
    </source>
</evidence>
<dbReference type="InterPro" id="IPR006195">
    <property type="entry name" value="aa-tRNA-synth_II"/>
</dbReference>
<evidence type="ECO:0000256" key="6">
    <source>
        <dbReference type="ARBA" id="ARBA00022741"/>
    </source>
</evidence>
<comment type="pathway">
    <text evidence="2 12">Aminoacyl-tRNA biosynthesis; selenocysteinyl-tRNA(Sec) biosynthesis; L-seryl-tRNA(Sec) from L-serine and tRNA(Sec): step 1/1.</text>
</comment>
<proteinExistence type="inferred from homology"/>
<keyword evidence="7 12" id="KW-0067">ATP-binding</keyword>
<evidence type="ECO:0000313" key="17">
    <source>
        <dbReference type="Proteomes" id="UP000178943"/>
    </source>
</evidence>
<evidence type="ECO:0000256" key="11">
    <source>
        <dbReference type="ARBA" id="ARBA00048823"/>
    </source>
</evidence>
<dbReference type="Proteomes" id="UP000178943">
    <property type="component" value="Unassembled WGS sequence"/>
</dbReference>
<dbReference type="PIRSF" id="PIRSF001529">
    <property type="entry name" value="Ser-tRNA-synth_IIa"/>
    <property type="match status" value="1"/>
</dbReference>
<sequence>MLDLNNIKVNKEDIEKKYRERGAEILLDSIIELDAERRRCIVKSDELKHLKKEVSREIGVIQKSGQLPADKIEHMKEISQQIKELDTLLDELEVKIREQLLFLPNIPHESVPVGKEASDNREIRRWGNPPVIKFQPKTHIELGTSLGILDFERGAKIAQTRFTLSKGIGARLERALINFMIDIQTRKFHCIEVLPPFLVNRTSMEGTGQLPKFEIDLFKTQDPELYLIPTAEVPLTNIFYDEVLLLSQLPVYLTAYSPCFRKEAGTYGAETRGLIRQHQFNKVEVVKIVTPDTSYDELEYLTGQAEEILRRLNLHYRIMSLCTGDLGFSAAKTYDIEVWCPGQNSFVEISSCSNFEDFQARRARIRYKPAPKAKPEFVHTLNGSALAIGRTVVALLENYQQEDGSVIIPEALLPYLDGVNKIEKNEGMF</sequence>
<comment type="similarity">
    <text evidence="3 12">Belongs to the class-II aminoacyl-tRNA synthetase family. Type-1 seryl-tRNA synthetase subfamily.</text>
</comment>
<evidence type="ECO:0000313" key="16">
    <source>
        <dbReference type="EMBL" id="OGF63585.1"/>
    </source>
</evidence>
<name>A0A1F5VJJ6_9BACT</name>
<feature type="binding site" evidence="12 14">
    <location>
        <begin position="348"/>
        <end position="351"/>
    </location>
    <ligand>
        <name>ATP</name>
        <dbReference type="ChEBI" id="CHEBI:30616"/>
    </ligand>
</feature>
<dbReference type="EMBL" id="MFGW01000162">
    <property type="protein sequence ID" value="OGF63585.1"/>
    <property type="molecule type" value="Genomic_DNA"/>
</dbReference>
<dbReference type="Pfam" id="PF00587">
    <property type="entry name" value="tRNA-synt_2b"/>
    <property type="match status" value="1"/>
</dbReference>
<dbReference type="InterPro" id="IPR045864">
    <property type="entry name" value="aa-tRNA-synth_II/BPL/LPL"/>
</dbReference>
<dbReference type="InterPro" id="IPR033729">
    <property type="entry name" value="SerRS_core"/>
</dbReference>
<comment type="domain">
    <text evidence="12">Consists of two distinct domains, a catalytic core and a N-terminal extension that is involved in tRNA binding.</text>
</comment>
<evidence type="ECO:0000256" key="7">
    <source>
        <dbReference type="ARBA" id="ARBA00022840"/>
    </source>
</evidence>
<feature type="binding site" evidence="12 14">
    <location>
        <begin position="261"/>
        <end position="263"/>
    </location>
    <ligand>
        <name>ATP</name>
        <dbReference type="ChEBI" id="CHEBI:30616"/>
    </ligand>
</feature>